<sequence length="129" mass="13833">MTSRALSLLAALASPFFLAAAVAGWLYGVWPATPLTFTIAAIVVASGPTLGIWHVAMTSEKDYIDADYVEEEPTAIFVATAPAAPPEPAPIVDTPRAAAARAFHGWRDKPNEAIAQRDRERRANAFVRT</sequence>
<keyword evidence="4" id="KW-1185">Reference proteome</keyword>
<organism evidence="3 4">
    <name type="scientific">Solirubrobacter pauli</name>
    <dbReference type="NCBI Taxonomy" id="166793"/>
    <lineage>
        <taxon>Bacteria</taxon>
        <taxon>Bacillati</taxon>
        <taxon>Actinomycetota</taxon>
        <taxon>Thermoleophilia</taxon>
        <taxon>Solirubrobacterales</taxon>
        <taxon>Solirubrobacteraceae</taxon>
        <taxon>Solirubrobacter</taxon>
    </lineage>
</organism>
<name>A0A660LIS2_9ACTN</name>
<accession>A0A660LIS2</accession>
<evidence type="ECO:0000256" key="2">
    <source>
        <dbReference type="SAM" id="SignalP"/>
    </source>
</evidence>
<feature type="signal peptide" evidence="2">
    <location>
        <begin position="1"/>
        <end position="19"/>
    </location>
</feature>
<comment type="caution">
    <text evidence="3">The sequence shown here is derived from an EMBL/GenBank/DDBJ whole genome shotgun (WGS) entry which is preliminary data.</text>
</comment>
<keyword evidence="1" id="KW-0472">Membrane</keyword>
<dbReference type="EMBL" id="RBIL01000001">
    <property type="protein sequence ID" value="RKQ93990.1"/>
    <property type="molecule type" value="Genomic_DNA"/>
</dbReference>
<proteinExistence type="predicted"/>
<evidence type="ECO:0000313" key="4">
    <source>
        <dbReference type="Proteomes" id="UP000278962"/>
    </source>
</evidence>
<gene>
    <name evidence="3" type="ORF">C8N24_3866</name>
</gene>
<dbReference type="OrthoDB" id="5244996at2"/>
<reference evidence="3 4" key="1">
    <citation type="submission" date="2018-10" db="EMBL/GenBank/DDBJ databases">
        <title>Genomic Encyclopedia of Archaeal and Bacterial Type Strains, Phase II (KMG-II): from individual species to whole genera.</title>
        <authorList>
            <person name="Goeker M."/>
        </authorList>
    </citation>
    <scope>NUCLEOTIDE SEQUENCE [LARGE SCALE GENOMIC DNA]</scope>
    <source>
        <strain evidence="3 4">DSM 14954</strain>
    </source>
</reference>
<protein>
    <submittedName>
        <fullName evidence="3">Uncharacterized protein</fullName>
    </submittedName>
</protein>
<keyword evidence="2" id="KW-0732">Signal</keyword>
<evidence type="ECO:0000313" key="3">
    <source>
        <dbReference type="EMBL" id="RKQ93990.1"/>
    </source>
</evidence>
<dbReference type="RefSeq" id="WP_121252608.1">
    <property type="nucleotide sequence ID" value="NZ_RBIL01000001.1"/>
</dbReference>
<dbReference type="Proteomes" id="UP000278962">
    <property type="component" value="Unassembled WGS sequence"/>
</dbReference>
<feature type="transmembrane region" description="Helical" evidence="1">
    <location>
        <begin position="33"/>
        <end position="53"/>
    </location>
</feature>
<evidence type="ECO:0000256" key="1">
    <source>
        <dbReference type="SAM" id="Phobius"/>
    </source>
</evidence>
<feature type="chain" id="PRO_5025005006" evidence="2">
    <location>
        <begin position="20"/>
        <end position="129"/>
    </location>
</feature>
<keyword evidence="1" id="KW-1133">Transmembrane helix</keyword>
<dbReference type="AlphaFoldDB" id="A0A660LIS2"/>
<keyword evidence="1" id="KW-0812">Transmembrane</keyword>